<feature type="region of interest" description="Disordered" evidence="1">
    <location>
        <begin position="37"/>
        <end position="66"/>
    </location>
</feature>
<name>A0A1M6X4T0_HALPU</name>
<dbReference type="InterPro" id="IPR002372">
    <property type="entry name" value="PQQ_rpt_dom"/>
</dbReference>
<evidence type="ECO:0000256" key="1">
    <source>
        <dbReference type="SAM" id="MobiDB-lite"/>
    </source>
</evidence>
<sequence length="393" mass="41560">MFPESPRVSRRQLLTAGGAAALGAWYVRPSLFTNEQSLDPSVPPDAWPMRGRDPSRSGYAPTTSAPTDDVRVAWRTTVGDPHLFQSPTVASDILYALTRHELVALDAATGTERWRFATEGELLQGGPVVVDGQACYRAGVNLYAVSENQARWKFATNSSFDEVLPVGNTIFLASYFGSSDSLIALDASNGIPRWKTPSKYRPLAYADGILVGAGRSRTTLVGLDATNGETRWQLSRPGLPGDIEAAFGNGPVISNGTFYSGAGRLYAVDVREGTVEWTTDATGAVMAANGKTLFRAGEGHVVAVDSTDGSTRWKTSVGRTGENRTSFISGLAVTDTAVYVGAESGLVALDAASGERLFAFEPEEGTGSVGPPAVVGERVYVGIENAVVALEEA</sequence>
<dbReference type="Proteomes" id="UP000184203">
    <property type="component" value="Unassembled WGS sequence"/>
</dbReference>
<gene>
    <name evidence="4" type="ORF">SAMN05444342_2725</name>
</gene>
<keyword evidence="5" id="KW-1185">Reference proteome</keyword>
<evidence type="ECO:0000313" key="5">
    <source>
        <dbReference type="Proteomes" id="UP000184203"/>
    </source>
</evidence>
<accession>A0A1M6X4T0</accession>
<evidence type="ECO:0000313" key="4">
    <source>
        <dbReference type="EMBL" id="SHL00931.1"/>
    </source>
</evidence>
<evidence type="ECO:0000259" key="2">
    <source>
        <dbReference type="Pfam" id="PF01011"/>
    </source>
</evidence>
<dbReference type="Gene3D" id="2.130.10.10">
    <property type="entry name" value="YVTN repeat-like/Quinoprotein amine dehydrogenase"/>
    <property type="match status" value="2"/>
</dbReference>
<feature type="domain" description="Pyrrolo-quinoline quinone repeat" evidence="2">
    <location>
        <begin position="47"/>
        <end position="190"/>
    </location>
</feature>
<dbReference type="SUPFAM" id="SSF50998">
    <property type="entry name" value="Quinoprotein alcohol dehydrogenase-like"/>
    <property type="match status" value="1"/>
</dbReference>
<dbReference type="InterPro" id="IPR018391">
    <property type="entry name" value="PQQ_b-propeller_rpt"/>
</dbReference>
<dbReference type="RefSeq" id="WP_232423858.1">
    <property type="nucleotide sequence ID" value="NZ_AEMG01000015.1"/>
</dbReference>
<evidence type="ECO:0000259" key="3">
    <source>
        <dbReference type="Pfam" id="PF13360"/>
    </source>
</evidence>
<proteinExistence type="predicted"/>
<dbReference type="PANTHER" id="PTHR34512">
    <property type="entry name" value="CELL SURFACE PROTEIN"/>
    <property type="match status" value="1"/>
</dbReference>
<dbReference type="Pfam" id="PF01011">
    <property type="entry name" value="PQQ"/>
    <property type="match status" value="1"/>
</dbReference>
<organism evidence="4 5">
    <name type="scientific">Haladaptatus paucihalophilus DX253</name>
    <dbReference type="NCBI Taxonomy" id="797209"/>
    <lineage>
        <taxon>Archaea</taxon>
        <taxon>Methanobacteriati</taxon>
        <taxon>Methanobacteriota</taxon>
        <taxon>Stenosarchaea group</taxon>
        <taxon>Halobacteria</taxon>
        <taxon>Halobacteriales</taxon>
        <taxon>Haladaptataceae</taxon>
        <taxon>Haladaptatus</taxon>
    </lineage>
</organism>
<dbReference type="Pfam" id="PF13360">
    <property type="entry name" value="PQQ_2"/>
    <property type="match status" value="1"/>
</dbReference>
<dbReference type="InterPro" id="IPR015943">
    <property type="entry name" value="WD40/YVTN_repeat-like_dom_sf"/>
</dbReference>
<feature type="domain" description="Pyrrolo-quinoline quinone repeat" evidence="3">
    <location>
        <begin position="218"/>
        <end position="383"/>
    </location>
</feature>
<protein>
    <submittedName>
        <fullName evidence="4">Outer membrane protein assembly factor BamB, contains PQQ-like beta-propeller repeat</fullName>
    </submittedName>
</protein>
<dbReference type="EMBL" id="FRAN01000004">
    <property type="protein sequence ID" value="SHL00931.1"/>
    <property type="molecule type" value="Genomic_DNA"/>
</dbReference>
<dbReference type="AlphaFoldDB" id="A0A1M6X4T0"/>
<reference evidence="5" key="1">
    <citation type="submission" date="2016-11" db="EMBL/GenBank/DDBJ databases">
        <authorList>
            <person name="Varghese N."/>
            <person name="Submissions S."/>
        </authorList>
    </citation>
    <scope>NUCLEOTIDE SEQUENCE [LARGE SCALE GENOMIC DNA]</scope>
    <source>
        <strain evidence="5">DX253</strain>
    </source>
</reference>
<dbReference type="InterPro" id="IPR011047">
    <property type="entry name" value="Quinoprotein_ADH-like_sf"/>
</dbReference>
<dbReference type="PANTHER" id="PTHR34512:SF30">
    <property type="entry name" value="OUTER MEMBRANE PROTEIN ASSEMBLY FACTOR BAMB"/>
    <property type="match status" value="1"/>
</dbReference>
<dbReference type="SMART" id="SM00564">
    <property type="entry name" value="PQQ"/>
    <property type="match status" value="6"/>
</dbReference>